<feature type="compositionally biased region" description="Basic and acidic residues" evidence="1">
    <location>
        <begin position="32"/>
        <end position="45"/>
    </location>
</feature>
<dbReference type="EMBL" id="JAGTXO010000064">
    <property type="protein sequence ID" value="KAG8457742.1"/>
    <property type="molecule type" value="Genomic_DNA"/>
</dbReference>
<evidence type="ECO:0000256" key="2">
    <source>
        <dbReference type="SAM" id="SignalP"/>
    </source>
</evidence>
<feature type="chain" id="PRO_5035319560" description="SGNH hydrolase-type esterase domain-containing protein" evidence="2">
    <location>
        <begin position="19"/>
        <end position="384"/>
    </location>
</feature>
<dbReference type="OrthoDB" id="1932925at2759"/>
<evidence type="ECO:0000313" key="3">
    <source>
        <dbReference type="EMBL" id="KAG8457742.1"/>
    </source>
</evidence>
<keyword evidence="4" id="KW-1185">Reference proteome</keyword>
<organism evidence="3 4">
    <name type="scientific">Diacronema lutheri</name>
    <name type="common">Unicellular marine alga</name>
    <name type="synonym">Monochrysis lutheri</name>
    <dbReference type="NCBI Taxonomy" id="2081491"/>
    <lineage>
        <taxon>Eukaryota</taxon>
        <taxon>Haptista</taxon>
        <taxon>Haptophyta</taxon>
        <taxon>Pavlovophyceae</taxon>
        <taxon>Pavlovales</taxon>
        <taxon>Pavlovaceae</taxon>
        <taxon>Diacronema</taxon>
    </lineage>
</organism>
<keyword evidence="2" id="KW-0732">Signal</keyword>
<evidence type="ECO:0000256" key="1">
    <source>
        <dbReference type="SAM" id="MobiDB-lite"/>
    </source>
</evidence>
<proteinExistence type="predicted"/>
<accession>A0A8J5XBP2</accession>
<name>A0A8J5XBP2_DIALT</name>
<evidence type="ECO:0000313" key="4">
    <source>
        <dbReference type="Proteomes" id="UP000751190"/>
    </source>
</evidence>
<gene>
    <name evidence="3" type="ORF">KFE25_013248</name>
</gene>
<comment type="caution">
    <text evidence="3">The sequence shown here is derived from an EMBL/GenBank/DDBJ whole genome shotgun (WGS) entry which is preliminary data.</text>
</comment>
<dbReference type="Proteomes" id="UP000751190">
    <property type="component" value="Unassembled WGS sequence"/>
</dbReference>
<dbReference type="AlphaFoldDB" id="A0A8J5XBP2"/>
<evidence type="ECO:0008006" key="5">
    <source>
        <dbReference type="Google" id="ProtNLM"/>
    </source>
</evidence>
<feature type="signal peptide" evidence="2">
    <location>
        <begin position="1"/>
        <end position="18"/>
    </location>
</feature>
<reference evidence="3" key="1">
    <citation type="submission" date="2021-05" db="EMBL/GenBank/DDBJ databases">
        <title>The genome of the haptophyte Pavlova lutheri (Diacronema luteri, Pavlovales) - a model for lipid biosynthesis in eukaryotic algae.</title>
        <authorList>
            <person name="Hulatt C.J."/>
            <person name="Posewitz M.C."/>
        </authorList>
    </citation>
    <scope>NUCLEOTIDE SEQUENCE</scope>
    <source>
        <strain evidence="3">NIVA-4/92</strain>
    </source>
</reference>
<feature type="region of interest" description="Disordered" evidence="1">
    <location>
        <begin position="30"/>
        <end position="61"/>
    </location>
</feature>
<dbReference type="SUPFAM" id="SSF52266">
    <property type="entry name" value="SGNH hydrolase"/>
    <property type="match status" value="1"/>
</dbReference>
<protein>
    <recommendedName>
        <fullName evidence="5">SGNH hydrolase-type esterase domain-containing protein</fullName>
    </recommendedName>
</protein>
<feature type="compositionally biased region" description="Low complexity" evidence="1">
    <location>
        <begin position="46"/>
        <end position="61"/>
    </location>
</feature>
<sequence>MRLGVQLSTGVLALVVVGVSVRPPRGLVLRGATERPAERAAEPAPRRAAAPRAAGGARAALDAAPKPTDVHRCLRSRWIVFVGDSVTRGIFFDLLDLAAGTRRAELRAAPHAGHAADFSDGCLQTRRAGAYNRTRCAMWDYALCPPADRASDGAPPERARRALGGRRWRVCVPADGASCRGSARAPRAAPAADADAPCGSVRAPAPATAACPGGARAALRLTYYAKAYADEPCVDAPLVDALARARAPPDALVVGVGLWDMLYARERGAAPFGAAVRALLARLRAAGVRAPVAWLEVTAVAERALPPFKRGVMSTAAAAALNARAAPALHADGAAVAVPLFEPTRAAPELSADGVHYPRLLELAARTLHALCAPRARRRRGRQA</sequence>